<keyword evidence="2" id="KW-0472">Membrane</keyword>
<dbReference type="EMBL" id="FTOH01000003">
    <property type="protein sequence ID" value="SIS66335.1"/>
    <property type="molecule type" value="Genomic_DNA"/>
</dbReference>
<feature type="transmembrane region" description="Helical" evidence="2">
    <location>
        <begin position="491"/>
        <end position="508"/>
    </location>
</feature>
<dbReference type="InterPro" id="IPR005625">
    <property type="entry name" value="PepSY-ass_TM"/>
</dbReference>
<feature type="transmembrane region" description="Helical" evidence="2">
    <location>
        <begin position="380"/>
        <end position="401"/>
    </location>
</feature>
<feature type="transmembrane region" description="Helical" evidence="2">
    <location>
        <begin position="520"/>
        <end position="542"/>
    </location>
</feature>
<gene>
    <name evidence="3" type="ORF">SAMN05421686_103152</name>
</gene>
<keyword evidence="2" id="KW-0812">Transmembrane</keyword>
<organism evidence="3 4">
    <name type="scientific">Thalassolituus maritimus</name>
    <dbReference type="NCBI Taxonomy" id="484498"/>
    <lineage>
        <taxon>Bacteria</taxon>
        <taxon>Pseudomonadati</taxon>
        <taxon>Pseudomonadota</taxon>
        <taxon>Gammaproteobacteria</taxon>
        <taxon>Oceanospirillales</taxon>
        <taxon>Oceanospirillaceae</taxon>
        <taxon>Thalassolituus</taxon>
    </lineage>
</organism>
<feature type="transmembrane region" description="Helical" evidence="2">
    <location>
        <begin position="12"/>
        <end position="37"/>
    </location>
</feature>
<feature type="transmembrane region" description="Helical" evidence="2">
    <location>
        <begin position="457"/>
        <end position="479"/>
    </location>
</feature>
<keyword evidence="4" id="KW-1185">Reference proteome</keyword>
<dbReference type="PANTHER" id="PTHR34219">
    <property type="entry name" value="IRON-REGULATED INNER MEMBRANE PROTEIN-RELATED"/>
    <property type="match status" value="1"/>
</dbReference>
<feature type="region of interest" description="Disordered" evidence="1">
    <location>
        <begin position="551"/>
        <end position="570"/>
    </location>
</feature>
<evidence type="ECO:0000313" key="3">
    <source>
        <dbReference type="EMBL" id="SIS66335.1"/>
    </source>
</evidence>
<dbReference type="STRING" id="484498.SAMN05421686_103152"/>
<dbReference type="Proteomes" id="UP000185639">
    <property type="component" value="Unassembled WGS sequence"/>
</dbReference>
<reference evidence="4" key="1">
    <citation type="submission" date="2017-01" db="EMBL/GenBank/DDBJ databases">
        <authorList>
            <person name="Varghese N."/>
            <person name="Submissions S."/>
        </authorList>
    </citation>
    <scope>NUCLEOTIDE SEQUENCE [LARGE SCALE GENOMIC DNA]</scope>
    <source>
        <strain evidence="4">DSM 24913</strain>
    </source>
</reference>
<accession>A0A1N7KXL9</accession>
<proteinExistence type="predicted"/>
<evidence type="ECO:0000313" key="4">
    <source>
        <dbReference type="Proteomes" id="UP000185639"/>
    </source>
</evidence>
<dbReference type="PANTHER" id="PTHR34219:SF4">
    <property type="entry name" value="PEPSY DOMAIN-CONTAINING PROTEIN"/>
    <property type="match status" value="1"/>
</dbReference>
<evidence type="ECO:0000256" key="2">
    <source>
        <dbReference type="SAM" id="Phobius"/>
    </source>
</evidence>
<feature type="transmembrane region" description="Helical" evidence="2">
    <location>
        <begin position="217"/>
        <end position="249"/>
    </location>
</feature>
<dbReference type="RefSeq" id="WP_076514691.1">
    <property type="nucleotide sequence ID" value="NZ_FTOH01000003.1"/>
</dbReference>
<dbReference type="Pfam" id="PF03929">
    <property type="entry name" value="PepSY_TM"/>
    <property type="match status" value="1"/>
</dbReference>
<keyword evidence="2" id="KW-1133">Transmembrane helix</keyword>
<sequence length="570" mass="63900">MQFNSTRQGMAWLHTWLGLILGFVLMVCFFFGALSVFDREIDRWAIPETRFDPQPMPSFDNLLMGVFERIEPDEAEYNRMMPKYHDASAGEMTPRLELPADEYWAYTTHRDPVLRMGAGFRVPFPADTEGHNHIHGNTTIDPRTGASVPDHHLKIGSEWFYPLHYSLNINWNFLGFFIVGIAGFFMLVALISGVWIHRKIFRELFTFRRHKSKQRSILDMHNMTGVVALPFHFFFAFTGLIIFVAFYYMPVTNTMLEPLHSAQQEIEAQEMGLPHERAGIAAPMASVDAMVAEAKRRWAARDMAGEVGFLQMHHVGDRNAYVSIYRAGSDRVALVGEGIHFNGVTGEVLREDPPHSLAESIGDFLAGLHLQHFEHWFLRWLYVIGGLLGCACIATGFMFFVEKRKQQHAKAGSQGSRVVDAFAVTTVTGMVIAAIAMLIANRFIPAATEGKGEIEKIVFWSVWALSFLHAAWRSAPVALAKSNPAWKEQTMLIALLGVVAVIANWISTGDHLIKTIFTDPYWAVAGVDLSLLAGSLIALLTVKKMSAMNETQSKQEAGQEEIATGETAYE</sequence>
<dbReference type="AlphaFoldDB" id="A0A1N7KXL9"/>
<evidence type="ECO:0000256" key="1">
    <source>
        <dbReference type="SAM" id="MobiDB-lite"/>
    </source>
</evidence>
<protein>
    <submittedName>
        <fullName evidence="3">Uncharacterized iron-regulated membrane protein</fullName>
    </submittedName>
</protein>
<feature type="transmembrane region" description="Helical" evidence="2">
    <location>
        <begin position="173"/>
        <end position="196"/>
    </location>
</feature>
<name>A0A1N7KXL9_9GAMM</name>
<dbReference type="OrthoDB" id="9776609at2"/>
<feature type="transmembrane region" description="Helical" evidence="2">
    <location>
        <begin position="422"/>
        <end position="445"/>
    </location>
</feature>